<proteinExistence type="predicted"/>
<dbReference type="Proteomes" id="UP000076722">
    <property type="component" value="Unassembled WGS sequence"/>
</dbReference>
<dbReference type="GO" id="GO:0004674">
    <property type="term" value="F:protein serine/threonine kinase activity"/>
    <property type="evidence" value="ECO:0007669"/>
    <property type="project" value="TreeGrafter"/>
</dbReference>
<dbReference type="InterPro" id="IPR050285">
    <property type="entry name" value="STE20_Ser/Thr_kinase"/>
</dbReference>
<dbReference type="GO" id="GO:0005524">
    <property type="term" value="F:ATP binding"/>
    <property type="evidence" value="ECO:0007669"/>
    <property type="project" value="InterPro"/>
</dbReference>
<dbReference type="GO" id="GO:0043408">
    <property type="term" value="P:regulation of MAPK cascade"/>
    <property type="evidence" value="ECO:0007669"/>
    <property type="project" value="TreeGrafter"/>
</dbReference>
<keyword evidence="2" id="KW-0418">Kinase</keyword>
<dbReference type="Pfam" id="PF00069">
    <property type="entry name" value="Pkinase"/>
    <property type="match status" value="1"/>
</dbReference>
<accession>A0A164Q343</accession>
<dbReference type="PANTHER" id="PTHR48015:SF6">
    <property type="entry name" value="SERINE_THREONINE-PROTEIN KINASE CLA4-RELATED"/>
    <property type="match status" value="1"/>
</dbReference>
<organism evidence="2 3">
    <name type="scientific">Sistotremastrum niveocremeum HHB9708</name>
    <dbReference type="NCBI Taxonomy" id="1314777"/>
    <lineage>
        <taxon>Eukaryota</taxon>
        <taxon>Fungi</taxon>
        <taxon>Dikarya</taxon>
        <taxon>Basidiomycota</taxon>
        <taxon>Agaricomycotina</taxon>
        <taxon>Agaricomycetes</taxon>
        <taxon>Sistotremastrales</taxon>
        <taxon>Sistotremastraceae</taxon>
        <taxon>Sertulicium</taxon>
        <taxon>Sertulicium niveocremeum</taxon>
    </lineage>
</organism>
<dbReference type="SUPFAM" id="SSF56112">
    <property type="entry name" value="Protein kinase-like (PK-like)"/>
    <property type="match status" value="1"/>
</dbReference>
<dbReference type="AlphaFoldDB" id="A0A164Q343"/>
<gene>
    <name evidence="2" type="ORF">SISNIDRAFT_469331</name>
</gene>
<dbReference type="InterPro" id="IPR011009">
    <property type="entry name" value="Kinase-like_dom_sf"/>
</dbReference>
<dbReference type="Gene3D" id="1.10.510.10">
    <property type="entry name" value="Transferase(Phosphotransferase) domain 1"/>
    <property type="match status" value="1"/>
</dbReference>
<sequence length="186" mass="20736">MEYMEGGALSNIIENNALDKDRISSICLETYKGFEHLHEQSILHRDIKSDQVSLDAQVLVKIIDRSKLQACYKGAIPYWTASAAAKQDEYGAKVDIRSLGIVAIEIIEHAPPYLDEDPLKALYPSPKNGTPPLKKPHALRRVPQLQKSFDSMHLPMTVPSSPSNARAARIPRYSVSLAFRIKDRAG</sequence>
<dbReference type="InterPro" id="IPR000719">
    <property type="entry name" value="Prot_kinase_dom"/>
</dbReference>
<reference evidence="2 3" key="1">
    <citation type="journal article" date="2016" name="Mol. Biol. Evol.">
        <title>Comparative Genomics of Early-Diverging Mushroom-Forming Fungi Provides Insights into the Origins of Lignocellulose Decay Capabilities.</title>
        <authorList>
            <person name="Nagy L.G."/>
            <person name="Riley R."/>
            <person name="Tritt A."/>
            <person name="Adam C."/>
            <person name="Daum C."/>
            <person name="Floudas D."/>
            <person name="Sun H."/>
            <person name="Yadav J.S."/>
            <person name="Pangilinan J."/>
            <person name="Larsson K.H."/>
            <person name="Matsuura K."/>
            <person name="Barry K."/>
            <person name="Labutti K."/>
            <person name="Kuo R."/>
            <person name="Ohm R.A."/>
            <person name="Bhattacharya S.S."/>
            <person name="Shirouzu T."/>
            <person name="Yoshinaga Y."/>
            <person name="Martin F.M."/>
            <person name="Grigoriev I.V."/>
            <person name="Hibbett D.S."/>
        </authorList>
    </citation>
    <scope>NUCLEOTIDE SEQUENCE [LARGE SCALE GENOMIC DNA]</scope>
    <source>
        <strain evidence="2 3">HHB9708</strain>
    </source>
</reference>
<dbReference type="GO" id="GO:0035556">
    <property type="term" value="P:intracellular signal transduction"/>
    <property type="evidence" value="ECO:0007669"/>
    <property type="project" value="TreeGrafter"/>
</dbReference>
<evidence type="ECO:0000313" key="2">
    <source>
        <dbReference type="EMBL" id="KZS89281.1"/>
    </source>
</evidence>
<dbReference type="EMBL" id="KV419428">
    <property type="protein sequence ID" value="KZS89281.1"/>
    <property type="molecule type" value="Genomic_DNA"/>
</dbReference>
<evidence type="ECO:0000259" key="1">
    <source>
        <dbReference type="PROSITE" id="PS50011"/>
    </source>
</evidence>
<protein>
    <submittedName>
        <fullName evidence="2">Kinase-like protein</fullName>
    </submittedName>
</protein>
<dbReference type="STRING" id="1314777.A0A164Q343"/>
<dbReference type="PANTHER" id="PTHR48015">
    <property type="entry name" value="SERINE/THREONINE-PROTEIN KINASE TAO"/>
    <property type="match status" value="1"/>
</dbReference>
<name>A0A164Q343_9AGAM</name>
<dbReference type="PROSITE" id="PS50011">
    <property type="entry name" value="PROTEIN_KINASE_DOM"/>
    <property type="match status" value="1"/>
</dbReference>
<dbReference type="GO" id="GO:0005737">
    <property type="term" value="C:cytoplasm"/>
    <property type="evidence" value="ECO:0007669"/>
    <property type="project" value="TreeGrafter"/>
</dbReference>
<keyword evidence="2" id="KW-0808">Transferase</keyword>
<feature type="domain" description="Protein kinase" evidence="1">
    <location>
        <begin position="1"/>
        <end position="186"/>
    </location>
</feature>
<evidence type="ECO:0000313" key="3">
    <source>
        <dbReference type="Proteomes" id="UP000076722"/>
    </source>
</evidence>
<keyword evidence="3" id="KW-1185">Reference proteome</keyword>